<name>A0A251Q0T6_PRUPE</name>
<feature type="compositionally biased region" description="Basic and acidic residues" evidence="1">
    <location>
        <begin position="64"/>
        <end position="74"/>
    </location>
</feature>
<evidence type="ECO:0008006" key="4">
    <source>
        <dbReference type="Google" id="ProtNLM"/>
    </source>
</evidence>
<accession>A0A251Q0T6</accession>
<evidence type="ECO:0000256" key="1">
    <source>
        <dbReference type="SAM" id="MobiDB-lite"/>
    </source>
</evidence>
<organism evidence="2 3">
    <name type="scientific">Prunus persica</name>
    <name type="common">Peach</name>
    <name type="synonym">Amygdalus persica</name>
    <dbReference type="NCBI Taxonomy" id="3760"/>
    <lineage>
        <taxon>Eukaryota</taxon>
        <taxon>Viridiplantae</taxon>
        <taxon>Streptophyta</taxon>
        <taxon>Embryophyta</taxon>
        <taxon>Tracheophyta</taxon>
        <taxon>Spermatophyta</taxon>
        <taxon>Magnoliopsida</taxon>
        <taxon>eudicotyledons</taxon>
        <taxon>Gunneridae</taxon>
        <taxon>Pentapetalae</taxon>
        <taxon>rosids</taxon>
        <taxon>fabids</taxon>
        <taxon>Rosales</taxon>
        <taxon>Rosaceae</taxon>
        <taxon>Amygdaloideae</taxon>
        <taxon>Amygdaleae</taxon>
        <taxon>Prunus</taxon>
    </lineage>
</organism>
<reference evidence="2 3" key="1">
    <citation type="journal article" date="2013" name="Nat. Genet.">
        <title>The high-quality draft genome of peach (Prunus persica) identifies unique patterns of genetic diversity, domestication and genome evolution.</title>
        <authorList>
            <consortium name="International Peach Genome Initiative"/>
            <person name="Verde I."/>
            <person name="Abbott A.G."/>
            <person name="Scalabrin S."/>
            <person name="Jung S."/>
            <person name="Shu S."/>
            <person name="Marroni F."/>
            <person name="Zhebentyayeva T."/>
            <person name="Dettori M.T."/>
            <person name="Grimwood J."/>
            <person name="Cattonaro F."/>
            <person name="Zuccolo A."/>
            <person name="Rossini L."/>
            <person name="Jenkins J."/>
            <person name="Vendramin E."/>
            <person name="Meisel L.A."/>
            <person name="Decroocq V."/>
            <person name="Sosinski B."/>
            <person name="Prochnik S."/>
            <person name="Mitros T."/>
            <person name="Policriti A."/>
            <person name="Cipriani G."/>
            <person name="Dondini L."/>
            <person name="Ficklin S."/>
            <person name="Goodstein D.M."/>
            <person name="Xuan P."/>
            <person name="Del Fabbro C."/>
            <person name="Aramini V."/>
            <person name="Copetti D."/>
            <person name="Gonzalez S."/>
            <person name="Horner D.S."/>
            <person name="Falchi R."/>
            <person name="Lucas S."/>
            <person name="Mica E."/>
            <person name="Maldonado J."/>
            <person name="Lazzari B."/>
            <person name="Bielenberg D."/>
            <person name="Pirona R."/>
            <person name="Miculan M."/>
            <person name="Barakat A."/>
            <person name="Testolin R."/>
            <person name="Stella A."/>
            <person name="Tartarini S."/>
            <person name="Tonutti P."/>
            <person name="Arus P."/>
            <person name="Orellana A."/>
            <person name="Wells C."/>
            <person name="Main D."/>
            <person name="Vizzotto G."/>
            <person name="Silva H."/>
            <person name="Salamini F."/>
            <person name="Schmutz J."/>
            <person name="Morgante M."/>
            <person name="Rokhsar D.S."/>
        </authorList>
    </citation>
    <scope>NUCLEOTIDE SEQUENCE [LARGE SCALE GENOMIC DNA]</scope>
    <source>
        <strain evidence="3">cv. Nemared</strain>
    </source>
</reference>
<dbReference type="AlphaFoldDB" id="A0A251Q0T6"/>
<protein>
    <recommendedName>
        <fullName evidence="4">DUF4219 domain-containing protein</fullName>
    </recommendedName>
</protein>
<gene>
    <name evidence="2" type="ORF">PRUPE_3G159700</name>
</gene>
<feature type="region of interest" description="Disordered" evidence="1">
    <location>
        <begin position="51"/>
        <end position="85"/>
    </location>
</feature>
<dbReference type="Proteomes" id="UP000006882">
    <property type="component" value="Chromosome G3"/>
</dbReference>
<evidence type="ECO:0000313" key="2">
    <source>
        <dbReference type="EMBL" id="ONI17446.1"/>
    </source>
</evidence>
<dbReference type="eggNOG" id="KOG0017">
    <property type="taxonomic scope" value="Eukaryota"/>
</dbReference>
<evidence type="ECO:0000313" key="3">
    <source>
        <dbReference type="Proteomes" id="UP000006882"/>
    </source>
</evidence>
<feature type="compositionally biased region" description="Polar residues" evidence="1">
    <location>
        <begin position="75"/>
        <end position="85"/>
    </location>
</feature>
<sequence length="85" mass="9882">MSNAKSSNGHNFVSLIPRFNDDNYDYWSNNMKVLPKAVELWNMVEDGYEEPEDEQALTQAQRNALKENRKKDSKTLSTSIKQLRC</sequence>
<keyword evidence="3" id="KW-1185">Reference proteome</keyword>
<dbReference type="EMBL" id="CM007653">
    <property type="protein sequence ID" value="ONI17446.1"/>
    <property type="molecule type" value="Genomic_DNA"/>
</dbReference>
<dbReference type="Gramene" id="ONI17446">
    <property type="protein sequence ID" value="ONI17446"/>
    <property type="gene ID" value="PRUPE_3G159700"/>
</dbReference>
<proteinExistence type="predicted"/>